<dbReference type="EMBL" id="LFIW01001465">
    <property type="protein sequence ID" value="KZL82283.1"/>
    <property type="molecule type" value="Genomic_DNA"/>
</dbReference>
<feature type="region of interest" description="Disordered" evidence="1">
    <location>
        <begin position="64"/>
        <end position="96"/>
    </location>
</feature>
<organism evidence="3 4">
    <name type="scientific">Colletotrichum incanum</name>
    <name type="common">Soybean anthracnose fungus</name>
    <dbReference type="NCBI Taxonomy" id="1573173"/>
    <lineage>
        <taxon>Eukaryota</taxon>
        <taxon>Fungi</taxon>
        <taxon>Dikarya</taxon>
        <taxon>Ascomycota</taxon>
        <taxon>Pezizomycotina</taxon>
        <taxon>Sordariomycetes</taxon>
        <taxon>Hypocreomycetidae</taxon>
        <taxon>Glomerellales</taxon>
        <taxon>Glomerellaceae</taxon>
        <taxon>Colletotrichum</taxon>
        <taxon>Colletotrichum spaethianum species complex</taxon>
    </lineage>
</organism>
<gene>
    <name evidence="3" type="ORF">CI238_06597</name>
</gene>
<feature type="region of interest" description="Disordered" evidence="1">
    <location>
        <begin position="560"/>
        <end position="591"/>
    </location>
</feature>
<evidence type="ECO:0000313" key="4">
    <source>
        <dbReference type="Proteomes" id="UP000076584"/>
    </source>
</evidence>
<proteinExistence type="predicted"/>
<feature type="compositionally biased region" description="Basic and acidic residues" evidence="1">
    <location>
        <begin position="64"/>
        <end position="83"/>
    </location>
</feature>
<dbReference type="AlphaFoldDB" id="A0A167C912"/>
<comment type="caution">
    <text evidence="3">The sequence shown here is derived from an EMBL/GenBank/DDBJ whole genome shotgun (WGS) entry which is preliminary data.</text>
</comment>
<dbReference type="Proteomes" id="UP000076584">
    <property type="component" value="Unassembled WGS sequence"/>
</dbReference>
<feature type="region of interest" description="Disordered" evidence="1">
    <location>
        <begin position="172"/>
        <end position="204"/>
    </location>
</feature>
<feature type="region of interest" description="Disordered" evidence="1">
    <location>
        <begin position="278"/>
        <end position="311"/>
    </location>
</feature>
<reference evidence="3 4" key="1">
    <citation type="submission" date="2015-06" db="EMBL/GenBank/DDBJ databases">
        <title>Survival trade-offs in plant roots during colonization by closely related pathogenic and mutualistic fungi.</title>
        <authorList>
            <person name="Hacquard S."/>
            <person name="Kracher B."/>
            <person name="Hiruma K."/>
            <person name="Weinman A."/>
            <person name="Muench P."/>
            <person name="Garrido Oter R."/>
            <person name="Ver Loren van Themaat E."/>
            <person name="Dallerey J.-F."/>
            <person name="Damm U."/>
            <person name="Henrissat B."/>
            <person name="Lespinet O."/>
            <person name="Thon M."/>
            <person name="Kemen E."/>
            <person name="McHardy A.C."/>
            <person name="Schulze-Lefert P."/>
            <person name="O'Connell R.J."/>
        </authorList>
    </citation>
    <scope>NUCLEOTIDE SEQUENCE [LARGE SCALE GENOMIC DNA]</scope>
    <source>
        <strain evidence="3 4">MAFF 238704</strain>
    </source>
</reference>
<dbReference type="InterPro" id="IPR001810">
    <property type="entry name" value="F-box_dom"/>
</dbReference>
<evidence type="ECO:0000256" key="1">
    <source>
        <dbReference type="SAM" id="MobiDB-lite"/>
    </source>
</evidence>
<accession>A0A167C912</accession>
<dbReference type="PROSITE" id="PS50181">
    <property type="entry name" value="FBOX"/>
    <property type="match status" value="1"/>
</dbReference>
<protein>
    <submittedName>
        <fullName evidence="3">F-box domain-containing protein</fullName>
    </submittedName>
</protein>
<sequence length="636" mass="70190">MFQLTDLPDTLFLEILSFLTPREIVLHRLVSHASHAALTRPDLSQALLHVFFPRSLECRLLRSRASSERRQQPHSSQEHERPGRGPAPTEAAEAEAEPDWPALFAYVARRYHNLSRATFHSLTRITILKPSAPLRRFESWARQLCVDVHLAPLKLPDPNWTYADGVLIYPSPSSSHSSASRRPYSRALSPESSPSSTSPSSISIPSLDPPVLKALDLNSGDESIVPFDWTDKVVRRVRLAGGILIVEWVEARGFHPLNEGEVAHRHFATAFDVRAASSPLHPLRRSDNKPQTNQDASRNSAVTDEGEDDEVTCNKAPVATFRSEWKIHYLGLPILAQDRIFSTHNATHYALFAHQPTRSPWGEDTPLERLVVWSLNGPSPYRPSLDPSSSNKPLSDPGPDVVLHLTNGELDHWGVRQLNTPRLMRLALDTVEDDSEEAKRVSGHVFIQEEDHLWSSGPHASENPPARHTVRSVGIPLSGTGPRWAHECGADGDAERSFCPAARSRPWSTAETTWPGKAPCWRHEEFPYLTVAESVDAGAGVRVCGRRCFTMETVSACVDGDHGRDDQGRRETPGTTNAAGAVSAATPDAGAETAVRGEVQFEDDMWKTLMKGAALAGDERWVIGEDAAGDVSVVRF</sequence>
<feature type="compositionally biased region" description="Basic and acidic residues" evidence="1">
    <location>
        <begin position="560"/>
        <end position="572"/>
    </location>
</feature>
<evidence type="ECO:0000259" key="2">
    <source>
        <dbReference type="PROSITE" id="PS50181"/>
    </source>
</evidence>
<evidence type="ECO:0000313" key="3">
    <source>
        <dbReference type="EMBL" id="KZL82283.1"/>
    </source>
</evidence>
<name>A0A167C912_COLIC</name>
<dbReference type="InterPro" id="IPR036047">
    <property type="entry name" value="F-box-like_dom_sf"/>
</dbReference>
<keyword evidence="4" id="KW-1185">Reference proteome</keyword>
<dbReference type="SUPFAM" id="SSF81383">
    <property type="entry name" value="F-box domain"/>
    <property type="match status" value="1"/>
</dbReference>
<feature type="domain" description="F-box" evidence="2">
    <location>
        <begin position="1"/>
        <end position="47"/>
    </location>
</feature>
<feature type="compositionally biased region" description="Polar residues" evidence="1">
    <location>
        <begin position="289"/>
        <end position="302"/>
    </location>
</feature>